<dbReference type="InterPro" id="IPR004837">
    <property type="entry name" value="NaCa_Exmemb"/>
</dbReference>
<proteinExistence type="predicted"/>
<feature type="transmembrane region" description="Helical" evidence="5">
    <location>
        <begin position="74"/>
        <end position="94"/>
    </location>
</feature>
<feature type="transmembrane region" description="Helical" evidence="5">
    <location>
        <begin position="180"/>
        <end position="204"/>
    </location>
</feature>
<protein>
    <submittedName>
        <fullName evidence="7">Sodium:calcium antiporter</fullName>
    </submittedName>
</protein>
<dbReference type="InterPro" id="IPR004481">
    <property type="entry name" value="K/Na/Ca-exchanger"/>
</dbReference>
<dbReference type="AlphaFoldDB" id="A0A934NGZ7"/>
<keyword evidence="3 5" id="KW-1133">Transmembrane helix</keyword>
<dbReference type="Gene3D" id="1.20.1420.30">
    <property type="entry name" value="NCX, central ion-binding region"/>
    <property type="match status" value="1"/>
</dbReference>
<dbReference type="PANTHER" id="PTHR10846">
    <property type="entry name" value="SODIUM/POTASSIUM/CALCIUM EXCHANGER"/>
    <property type="match status" value="1"/>
</dbReference>
<evidence type="ECO:0000256" key="2">
    <source>
        <dbReference type="ARBA" id="ARBA00022692"/>
    </source>
</evidence>
<gene>
    <name evidence="7" type="ORF">JF887_10910</name>
</gene>
<feature type="domain" description="Sodium/calcium exchanger membrane region" evidence="6">
    <location>
        <begin position="4"/>
        <end position="151"/>
    </location>
</feature>
<organism evidence="7 8">
    <name type="scientific">Candidatus Amunia macphersoniae</name>
    <dbReference type="NCBI Taxonomy" id="3127014"/>
    <lineage>
        <taxon>Bacteria</taxon>
        <taxon>Bacillati</taxon>
        <taxon>Candidatus Dormiibacterota</taxon>
        <taxon>Candidatus Dormibacteria</taxon>
        <taxon>Candidatus Aeolococcales</taxon>
        <taxon>Candidatus Aeolococcaceae</taxon>
        <taxon>Candidatus Amunia</taxon>
    </lineage>
</organism>
<evidence type="ECO:0000313" key="8">
    <source>
        <dbReference type="Proteomes" id="UP000614410"/>
    </source>
</evidence>
<dbReference type="GO" id="GO:0005262">
    <property type="term" value="F:calcium channel activity"/>
    <property type="evidence" value="ECO:0007669"/>
    <property type="project" value="TreeGrafter"/>
</dbReference>
<dbReference type="EMBL" id="JAEKNN010000053">
    <property type="protein sequence ID" value="MBJ7609921.1"/>
    <property type="molecule type" value="Genomic_DNA"/>
</dbReference>
<feature type="transmembrane region" description="Helical" evidence="5">
    <location>
        <begin position="305"/>
        <end position="323"/>
    </location>
</feature>
<dbReference type="Pfam" id="PF01699">
    <property type="entry name" value="Na_Ca_ex"/>
    <property type="match status" value="2"/>
</dbReference>
<feature type="transmembrane region" description="Helical" evidence="5">
    <location>
        <begin position="42"/>
        <end position="62"/>
    </location>
</feature>
<dbReference type="Proteomes" id="UP000614410">
    <property type="component" value="Unassembled WGS sequence"/>
</dbReference>
<dbReference type="GO" id="GO:0006874">
    <property type="term" value="P:intracellular calcium ion homeostasis"/>
    <property type="evidence" value="ECO:0007669"/>
    <property type="project" value="TreeGrafter"/>
</dbReference>
<evidence type="ECO:0000259" key="6">
    <source>
        <dbReference type="Pfam" id="PF01699"/>
    </source>
</evidence>
<comment type="caution">
    <text evidence="7">The sequence shown here is derived from an EMBL/GenBank/DDBJ whole genome shotgun (WGS) entry which is preliminary data.</text>
</comment>
<feature type="transmembrane region" description="Helical" evidence="5">
    <location>
        <begin position="6"/>
        <end position="30"/>
    </location>
</feature>
<reference evidence="7 8" key="1">
    <citation type="submission" date="2020-10" db="EMBL/GenBank/DDBJ databases">
        <title>Ca. Dormibacterota MAGs.</title>
        <authorList>
            <person name="Montgomery K."/>
        </authorList>
    </citation>
    <scope>NUCLEOTIDE SEQUENCE [LARGE SCALE GENOMIC DNA]</scope>
    <source>
        <strain evidence="7">Mitchell_Peninsula_5</strain>
    </source>
</reference>
<evidence type="ECO:0000256" key="4">
    <source>
        <dbReference type="ARBA" id="ARBA00023136"/>
    </source>
</evidence>
<evidence type="ECO:0000256" key="1">
    <source>
        <dbReference type="ARBA" id="ARBA00004141"/>
    </source>
</evidence>
<feature type="transmembrane region" description="Helical" evidence="5">
    <location>
        <begin position="136"/>
        <end position="154"/>
    </location>
</feature>
<keyword evidence="4 5" id="KW-0472">Membrane</keyword>
<name>A0A934NGZ7_9BACT</name>
<accession>A0A934NGZ7</accession>
<dbReference type="GO" id="GO:0008273">
    <property type="term" value="F:calcium, potassium:sodium antiporter activity"/>
    <property type="evidence" value="ECO:0007669"/>
    <property type="project" value="TreeGrafter"/>
</dbReference>
<feature type="transmembrane region" description="Helical" evidence="5">
    <location>
        <begin position="275"/>
        <end position="296"/>
    </location>
</feature>
<feature type="transmembrane region" description="Helical" evidence="5">
    <location>
        <begin position="216"/>
        <end position="239"/>
    </location>
</feature>
<keyword evidence="2 5" id="KW-0812">Transmembrane</keyword>
<comment type="subcellular location">
    <subcellularLocation>
        <location evidence="1">Membrane</location>
        <topology evidence="1">Multi-pass membrane protein</topology>
    </subcellularLocation>
</comment>
<evidence type="ECO:0000256" key="3">
    <source>
        <dbReference type="ARBA" id="ARBA00022989"/>
    </source>
</evidence>
<evidence type="ECO:0000256" key="5">
    <source>
        <dbReference type="SAM" id="Phobius"/>
    </source>
</evidence>
<feature type="transmembrane region" description="Helical" evidence="5">
    <location>
        <begin position="246"/>
        <end position="269"/>
    </location>
</feature>
<dbReference type="GO" id="GO:0005886">
    <property type="term" value="C:plasma membrane"/>
    <property type="evidence" value="ECO:0007669"/>
    <property type="project" value="TreeGrafter"/>
</dbReference>
<dbReference type="PANTHER" id="PTHR10846:SF8">
    <property type="entry name" value="INNER MEMBRANE PROTEIN YRBG"/>
    <property type="match status" value="1"/>
</dbReference>
<feature type="domain" description="Sodium/calcium exchanger membrane region" evidence="6">
    <location>
        <begin position="183"/>
        <end position="306"/>
    </location>
</feature>
<evidence type="ECO:0000313" key="7">
    <source>
        <dbReference type="EMBL" id="MBJ7609921.1"/>
    </source>
</evidence>
<dbReference type="InterPro" id="IPR044880">
    <property type="entry name" value="NCX_ion-bd_dom_sf"/>
</dbReference>
<feature type="transmembrane region" description="Helical" evidence="5">
    <location>
        <begin position="114"/>
        <end position="130"/>
    </location>
</feature>
<sequence length="329" mass="34267">MTEALMFIGGLVLIVAASELFTNAVEWLGFRLKLASGATGSLLAALGTSLPETFVPVVALISQQPSATSVASGAVLGSPFLLLGLGVAVTGLAVVLRRRDPRLHLDRSQARRDLGVFIGAFSLVLIAIVLPRPVRIVLGICLLAAYGLYVRATLRGGGPSEEMPEPLHLLRRRHGEPPTWAVVLQLLVSVGMLVVGSNLFVSALNDTASALHADPLTLALIVVPVATELPETFNSVLWVRSGDDGLAFGNVAGSAAFQSCVLGFVGLTFTPWRPGFNGVLGGLLTLGVAIALLLLLRNGSARGRWLLLAGIPWVAYVIAQIASGGHLGG</sequence>